<dbReference type="Gene3D" id="3.90.640.20">
    <property type="entry name" value="Heat-shock cognate protein, ATPase"/>
    <property type="match status" value="1"/>
</dbReference>
<keyword evidence="5" id="KW-1185">Reference proteome</keyword>
<evidence type="ECO:0000259" key="3">
    <source>
        <dbReference type="Pfam" id="PF13739"/>
    </source>
</evidence>
<dbReference type="Proteomes" id="UP000294616">
    <property type="component" value="Unassembled WGS sequence"/>
</dbReference>
<dbReference type="RefSeq" id="WP_132225362.1">
    <property type="nucleotide sequence ID" value="NZ_SMGO01000003.1"/>
</dbReference>
<feature type="domain" description="Deacetylase PdaC" evidence="3">
    <location>
        <begin position="58"/>
        <end position="154"/>
    </location>
</feature>
<gene>
    <name evidence="4" type="ORF">C8N28_2498</name>
</gene>
<accession>A0A4R1LNW0</accession>
<proteinExistence type="predicted"/>
<dbReference type="InterPro" id="IPR037126">
    <property type="entry name" value="PdaC/RsiV-like_sf"/>
</dbReference>
<protein>
    <submittedName>
        <fullName evidence="4">Uncharacterized protein DUF3298</fullName>
    </submittedName>
</protein>
<reference evidence="4 5" key="1">
    <citation type="submission" date="2019-03" db="EMBL/GenBank/DDBJ databases">
        <title>Genomic Encyclopedia of Archaeal and Bacterial Type Strains, Phase II (KMG-II): from individual species to whole genera.</title>
        <authorList>
            <person name="Goeker M."/>
        </authorList>
    </citation>
    <scope>NUCLEOTIDE SEQUENCE [LARGE SCALE GENOMIC DNA]</scope>
    <source>
        <strain evidence="4 5">DSM 22554</strain>
    </source>
</reference>
<dbReference type="InterPro" id="IPR021729">
    <property type="entry name" value="DUF3298"/>
</dbReference>
<evidence type="ECO:0000256" key="1">
    <source>
        <dbReference type="SAM" id="SignalP"/>
    </source>
</evidence>
<evidence type="ECO:0000313" key="5">
    <source>
        <dbReference type="Proteomes" id="UP000294616"/>
    </source>
</evidence>
<dbReference type="EMBL" id="SMGO01000003">
    <property type="protein sequence ID" value="TCK80746.1"/>
    <property type="molecule type" value="Genomic_DNA"/>
</dbReference>
<feature type="chain" id="PRO_5020429986" evidence="1">
    <location>
        <begin position="24"/>
        <end position="268"/>
    </location>
</feature>
<comment type="caution">
    <text evidence="4">The sequence shown here is derived from an EMBL/GenBank/DDBJ whole genome shotgun (WGS) entry which is preliminary data.</text>
</comment>
<evidence type="ECO:0000313" key="4">
    <source>
        <dbReference type="EMBL" id="TCK80746.1"/>
    </source>
</evidence>
<name>A0A4R1LNW0_9SPHI</name>
<dbReference type="Gene3D" id="3.30.565.40">
    <property type="entry name" value="Fervidobacterium nodosum Rt17-B1 like"/>
    <property type="match status" value="1"/>
</dbReference>
<dbReference type="PROSITE" id="PS51257">
    <property type="entry name" value="PROKAR_LIPOPROTEIN"/>
    <property type="match status" value="1"/>
</dbReference>
<organism evidence="4 5">
    <name type="scientific">Albibacterium bauzanense</name>
    <dbReference type="NCBI Taxonomy" id="653929"/>
    <lineage>
        <taxon>Bacteria</taxon>
        <taxon>Pseudomonadati</taxon>
        <taxon>Bacteroidota</taxon>
        <taxon>Sphingobacteriia</taxon>
        <taxon>Sphingobacteriales</taxon>
        <taxon>Sphingobacteriaceae</taxon>
        <taxon>Albibacterium</taxon>
    </lineage>
</organism>
<feature type="signal peptide" evidence="1">
    <location>
        <begin position="1"/>
        <end position="23"/>
    </location>
</feature>
<dbReference type="Pfam" id="PF13739">
    <property type="entry name" value="PdaC"/>
    <property type="match status" value="1"/>
</dbReference>
<dbReference type="OrthoDB" id="594879at2"/>
<evidence type="ECO:0000259" key="2">
    <source>
        <dbReference type="Pfam" id="PF11738"/>
    </source>
</evidence>
<dbReference type="Pfam" id="PF11738">
    <property type="entry name" value="DUF3298"/>
    <property type="match status" value="1"/>
</dbReference>
<dbReference type="InterPro" id="IPR025303">
    <property type="entry name" value="PdaC"/>
</dbReference>
<sequence>MYKSTLYIASIALILLFSCNTNNDENSTSNAQPDTLVYSIENYYLESKLESKGVDSVNEKTYFEATYPRFQDDTINGYINKLITLNDNPDKHYNSMEEAGQGFIKGYEDYQKLDYSSPWAWYSKIKASVPENHKSYLGIQVYHEDFMGGAHGNYGTIFSNFNLLSKKEITIQDIILNNKMDSLTLVAEQIFKENEGIDSLQNSFPNYFFEDGKFSLNNNFLLQENSILFLYNIYEIKAYVEGVTKLEIPFSKINNFLTPQAKEILGIK</sequence>
<feature type="domain" description="DUF3298" evidence="2">
    <location>
        <begin position="173"/>
        <end position="251"/>
    </location>
</feature>
<keyword evidence="1" id="KW-0732">Signal</keyword>
<dbReference type="AlphaFoldDB" id="A0A4R1LNW0"/>